<comment type="caution">
    <text evidence="2">The sequence shown here is derived from an EMBL/GenBank/DDBJ whole genome shotgun (WGS) entry which is preliminary data.</text>
</comment>
<keyword evidence="1" id="KW-1133">Transmembrane helix</keyword>
<keyword evidence="1" id="KW-0812">Transmembrane</keyword>
<proteinExistence type="predicted"/>
<protein>
    <submittedName>
        <fullName evidence="2">Uncharacterized protein</fullName>
    </submittedName>
</protein>
<feature type="transmembrane region" description="Helical" evidence="1">
    <location>
        <begin position="16"/>
        <end position="39"/>
    </location>
</feature>
<evidence type="ECO:0000256" key="1">
    <source>
        <dbReference type="SAM" id="Phobius"/>
    </source>
</evidence>
<gene>
    <name evidence="2" type="ORF">KT99_09753</name>
</gene>
<evidence type="ECO:0000313" key="2">
    <source>
        <dbReference type="EMBL" id="EDQ00152.1"/>
    </source>
</evidence>
<reference evidence="2 3" key="1">
    <citation type="submission" date="2007-10" db="EMBL/GenBank/DDBJ databases">
        <authorList>
            <person name="Yayanos A."/>
            <person name="Ferriera S."/>
            <person name="Johnson J."/>
            <person name="Kravitz S."/>
            <person name="Halpern A."/>
            <person name="Remington K."/>
            <person name="Beeson K."/>
            <person name="Tran B."/>
            <person name="Rogers Y.-H."/>
            <person name="Friedman R."/>
            <person name="Venter J.C."/>
        </authorList>
    </citation>
    <scope>NUCLEOTIDE SEQUENCE [LARGE SCALE GENOMIC DNA]</scope>
    <source>
        <strain evidence="2 3">KT99</strain>
    </source>
</reference>
<organism evidence="2 3">
    <name type="scientific">Shewanella benthica KT99</name>
    <dbReference type="NCBI Taxonomy" id="314608"/>
    <lineage>
        <taxon>Bacteria</taxon>
        <taxon>Pseudomonadati</taxon>
        <taxon>Pseudomonadota</taxon>
        <taxon>Gammaproteobacteria</taxon>
        <taxon>Alteromonadales</taxon>
        <taxon>Shewanellaceae</taxon>
        <taxon>Shewanella</taxon>
    </lineage>
</organism>
<dbReference type="EMBL" id="ABIC01000025">
    <property type="protein sequence ID" value="EDQ00152.1"/>
    <property type="molecule type" value="Genomic_DNA"/>
</dbReference>
<name>A9DDQ1_9GAMM</name>
<dbReference type="Proteomes" id="UP000005839">
    <property type="component" value="Unassembled WGS sequence"/>
</dbReference>
<keyword evidence="1" id="KW-0472">Membrane</keyword>
<dbReference type="AlphaFoldDB" id="A9DDQ1"/>
<evidence type="ECO:0000313" key="3">
    <source>
        <dbReference type="Proteomes" id="UP000005839"/>
    </source>
</evidence>
<accession>A9DDQ1</accession>
<sequence length="293" mass="32926">MCLELKKLRVSELTRYLYGMVLYMVLKSVLIALTLLGSFSVDAEEDFTHYAFANYLGSGIYQTSGQNATVVNIPISFELYNNDTESLTLRTPLSLGFFNFKWSDLPDGDLPSSVGTMTITPGLEYRLRTSEDHEFQTYVDLGYGTNFTSGTHVAIYSAGVSSLLDLELRQSAPVWVNRLFFAGYASFDGTQSETYSALQSGIDIGTNMHWRWDLLGVDVEPRVFVTGYWYFDKLRFATPFGEDVLVSNSLEVGATLAFSKPILWDWMGIDRLGLSVRAGDGVKVWRLIFEFPI</sequence>
<keyword evidence="3" id="KW-1185">Reference proteome</keyword>